<dbReference type="InterPro" id="IPR002937">
    <property type="entry name" value="Amino_oxidase"/>
</dbReference>
<protein>
    <recommendedName>
        <fullName evidence="6">4,4'-diaponeurosporene oxygenase</fullName>
    </recommendedName>
    <alternativeName>
        <fullName evidence="7">4,4'-diaponeurosporene oxidase</fullName>
    </alternativeName>
    <alternativeName>
        <fullName evidence="8">Carotenoid oxidase</fullName>
    </alternativeName>
</protein>
<dbReference type="KEGG" id="gta:BCM27_23475"/>
<feature type="domain" description="Amine oxidase" evidence="12">
    <location>
        <begin position="11"/>
        <end position="493"/>
    </location>
</feature>
<evidence type="ECO:0000256" key="8">
    <source>
        <dbReference type="ARBA" id="ARBA00042619"/>
    </source>
</evidence>
<keyword evidence="3 10" id="KW-0560">Oxidoreductase</keyword>
<gene>
    <name evidence="13" type="ORF">DLJ61_23730</name>
</gene>
<reference evidence="13 14" key="1">
    <citation type="submission" date="2018-05" db="EMBL/GenBank/DDBJ databases">
        <title>Complete genome sequence of Gordonia terrae NRRL B-16283.</title>
        <authorList>
            <person name="Garlena R.A."/>
            <person name="Russell D.A."/>
            <person name="Hatfull G.F."/>
        </authorList>
    </citation>
    <scope>NUCLEOTIDE SEQUENCE [LARGE SCALE GENOMIC DNA]</scope>
    <source>
        <strain evidence="13 14">NRRL B-16283</strain>
    </source>
</reference>
<dbReference type="PANTHER" id="PTHR43734">
    <property type="entry name" value="PHYTOENE DESATURASE"/>
    <property type="match status" value="1"/>
</dbReference>
<comment type="similarity">
    <text evidence="5">Belongs to the carotenoid/retinoid oxidoreductase family. CrtP subfamily.</text>
</comment>
<dbReference type="Gene3D" id="3.50.50.60">
    <property type="entry name" value="FAD/NAD(P)-binding domain"/>
    <property type="match status" value="2"/>
</dbReference>
<dbReference type="GO" id="GO:0016117">
    <property type="term" value="P:carotenoid biosynthetic process"/>
    <property type="evidence" value="ECO:0007669"/>
    <property type="project" value="UniProtKB-KW"/>
</dbReference>
<evidence type="ECO:0000256" key="10">
    <source>
        <dbReference type="RuleBase" id="RU362075"/>
    </source>
</evidence>
<evidence type="ECO:0000256" key="2">
    <source>
        <dbReference type="ARBA" id="ARBA00022746"/>
    </source>
</evidence>
<evidence type="ECO:0000313" key="14">
    <source>
        <dbReference type="Proteomes" id="UP000247118"/>
    </source>
</evidence>
<feature type="region of interest" description="Disordered" evidence="11">
    <location>
        <begin position="435"/>
        <end position="456"/>
    </location>
</feature>
<evidence type="ECO:0000256" key="4">
    <source>
        <dbReference type="ARBA" id="ARBA00037901"/>
    </source>
</evidence>
<dbReference type="GeneID" id="32690833"/>
<dbReference type="Pfam" id="PF01593">
    <property type="entry name" value="Amino_oxidase"/>
    <property type="match status" value="1"/>
</dbReference>
<dbReference type="PANTHER" id="PTHR43734:SF7">
    <property type="entry name" value="4,4'-DIAPONEUROSPORENE OXYGENASE"/>
    <property type="match status" value="1"/>
</dbReference>
<dbReference type="GO" id="GO:0016491">
    <property type="term" value="F:oxidoreductase activity"/>
    <property type="evidence" value="ECO:0007669"/>
    <property type="project" value="UniProtKB-KW"/>
</dbReference>
<evidence type="ECO:0000256" key="1">
    <source>
        <dbReference type="ARBA" id="ARBA00001974"/>
    </source>
</evidence>
<dbReference type="EMBL" id="CP029604">
    <property type="protein sequence ID" value="AWO86124.1"/>
    <property type="molecule type" value="Genomic_DNA"/>
</dbReference>
<evidence type="ECO:0000256" key="5">
    <source>
        <dbReference type="ARBA" id="ARBA00038194"/>
    </source>
</evidence>
<keyword evidence="2 10" id="KW-0125">Carotenoid biosynthesis</keyword>
<dbReference type="Proteomes" id="UP000247118">
    <property type="component" value="Chromosome"/>
</dbReference>
<accession>A0AAD0P110</accession>
<proteinExistence type="inferred from homology"/>
<comment type="catalytic activity">
    <reaction evidence="9">
        <text>all-trans-4,4'-diaponeurosporene + 2 AH2 + 2 O2 = 4,4'-diaponeurosporenal + 2 A + 3 H2O</text>
        <dbReference type="Rhea" id="RHEA:56104"/>
        <dbReference type="ChEBI" id="CHEBI:13193"/>
        <dbReference type="ChEBI" id="CHEBI:15377"/>
        <dbReference type="ChEBI" id="CHEBI:15379"/>
        <dbReference type="ChEBI" id="CHEBI:17499"/>
        <dbReference type="ChEBI" id="CHEBI:62743"/>
        <dbReference type="ChEBI" id="CHEBI:79065"/>
    </reaction>
</comment>
<evidence type="ECO:0000259" key="12">
    <source>
        <dbReference type="Pfam" id="PF01593"/>
    </source>
</evidence>
<comment type="pathway">
    <text evidence="4">Carotenoid biosynthesis; staphyloxanthin biosynthesis; staphyloxanthin from farnesyl diphosphate: step 3/5.</text>
</comment>
<dbReference type="InterPro" id="IPR014105">
    <property type="entry name" value="Carotenoid/retinoid_OxRdtase"/>
</dbReference>
<dbReference type="NCBIfam" id="TIGR02734">
    <property type="entry name" value="crtI_fam"/>
    <property type="match status" value="1"/>
</dbReference>
<evidence type="ECO:0000256" key="11">
    <source>
        <dbReference type="SAM" id="MobiDB-lite"/>
    </source>
</evidence>
<evidence type="ECO:0000313" key="13">
    <source>
        <dbReference type="EMBL" id="AWO86124.1"/>
    </source>
</evidence>
<evidence type="ECO:0000256" key="9">
    <source>
        <dbReference type="ARBA" id="ARBA00048532"/>
    </source>
</evidence>
<evidence type="ECO:0000256" key="7">
    <source>
        <dbReference type="ARBA" id="ARBA00041900"/>
    </source>
</evidence>
<evidence type="ECO:0000256" key="6">
    <source>
        <dbReference type="ARBA" id="ARBA00039159"/>
    </source>
</evidence>
<dbReference type="AlphaFoldDB" id="A0AAD0P110"/>
<organism evidence="13 14">
    <name type="scientific">Gordonia terrae</name>
    <dbReference type="NCBI Taxonomy" id="2055"/>
    <lineage>
        <taxon>Bacteria</taxon>
        <taxon>Bacillati</taxon>
        <taxon>Actinomycetota</taxon>
        <taxon>Actinomycetes</taxon>
        <taxon>Mycobacteriales</taxon>
        <taxon>Gordoniaceae</taxon>
        <taxon>Gordonia</taxon>
    </lineage>
</organism>
<comment type="cofactor">
    <cofactor evidence="1">
        <name>FAD</name>
        <dbReference type="ChEBI" id="CHEBI:57692"/>
    </cofactor>
</comment>
<dbReference type="RefSeq" id="WP_004020348.1">
    <property type="nucleotide sequence ID" value="NZ_CABEIC010000002.1"/>
</dbReference>
<dbReference type="SUPFAM" id="SSF51905">
    <property type="entry name" value="FAD/NAD(P)-binding domain"/>
    <property type="match status" value="1"/>
</dbReference>
<name>A0AAD0P110_9ACTN</name>
<sequence length="500" mass="53845">MTRVIVIGAGIGGLAVAMRLAATGHDVTVLEQFDDVGGKLGVIEHDGFVFDTGPSLVTMPHVFDELFAATGSSIHDSLTLERLPVAARYRFPDGTILDMPGTLDDIPAALDAALGPGRGDQWSSFLQRAQRVWDVTHEPFLESPMRIRTMIGGIATPSDVRTVAPWRTLRGLGESYLDDPRLRMLLDRYATYTGSDPRRAPAALASVPWSEQAFGSWYVRGGLGRIAGAMRDRLTELGGRVELGVEVDRVSVDLDSGRADGVVLTDGSRRQADLVVANADARQVYDRLVPRRAARRPAALLRRTTPSLSGFVLLLAVDDPPTQPHHQVLFAEDYDEEFDAVFGFRGPPRPVARPTVYISAPADPEITPGPGTGAWFVLVNAPRHGPEHGVDWDAECLADSYADQILEVMADRGLDLTGHVRHRLIVTPADLERRTRTPGGSIYGSSSNGPRSAFLRPSNTSPVPGLYLVGGSSHPGGGLPLVVMSAKIVADLIGPASERR</sequence>
<evidence type="ECO:0000256" key="3">
    <source>
        <dbReference type="ARBA" id="ARBA00023002"/>
    </source>
</evidence>
<dbReference type="InterPro" id="IPR036188">
    <property type="entry name" value="FAD/NAD-bd_sf"/>
</dbReference>